<keyword evidence="2" id="KW-0812">Transmembrane</keyword>
<gene>
    <name evidence="3" type="ORF">FIV34_00410</name>
</gene>
<dbReference type="PROSITE" id="PS51257">
    <property type="entry name" value="PROKAR_LIPOPROTEIN"/>
    <property type="match status" value="1"/>
</dbReference>
<feature type="compositionally biased region" description="Low complexity" evidence="1">
    <location>
        <begin position="181"/>
        <end position="191"/>
    </location>
</feature>
<sequence>MKPTLKRRLTILTLMIASFVAGIACVLVMAGISSGHWVSLNYVFKAYELRLDGGEAAATNDWREVDRDFGAVLKIKGTKGGDWYWAWPLVAWIDLDYTVGPGLPYTREDLAIAAYAAAKSGDEERAAELYRRLETISPGTPREKWDLLASRSLRHFAESADIVRRSKMPDHPELNPPSPPSALTTSSQTHD</sequence>
<feature type="transmembrane region" description="Helical" evidence="2">
    <location>
        <begin position="12"/>
        <end position="32"/>
    </location>
</feature>
<feature type="compositionally biased region" description="Basic and acidic residues" evidence="1">
    <location>
        <begin position="161"/>
        <end position="173"/>
    </location>
</feature>
<evidence type="ECO:0000313" key="3">
    <source>
        <dbReference type="EMBL" id="QDE37765.1"/>
    </source>
</evidence>
<keyword evidence="2" id="KW-0472">Membrane</keyword>
<evidence type="ECO:0000256" key="1">
    <source>
        <dbReference type="SAM" id="MobiDB-lite"/>
    </source>
</evidence>
<protein>
    <submittedName>
        <fullName evidence="3">Uncharacterized protein</fullName>
    </submittedName>
</protein>
<name>A0A4Y5YZ93_9GAMM</name>
<dbReference type="AlphaFoldDB" id="A0A4Y5YZ93"/>
<keyword evidence="4" id="KW-1185">Reference proteome</keyword>
<evidence type="ECO:0000313" key="4">
    <source>
        <dbReference type="Proteomes" id="UP000316093"/>
    </source>
</evidence>
<dbReference type="Proteomes" id="UP000316093">
    <property type="component" value="Chromosome"/>
</dbReference>
<dbReference type="RefSeq" id="WP_139978561.1">
    <property type="nucleotide sequence ID" value="NZ_CP041046.1"/>
</dbReference>
<feature type="region of interest" description="Disordered" evidence="1">
    <location>
        <begin position="161"/>
        <end position="191"/>
    </location>
</feature>
<organism evidence="3 4">
    <name type="scientific">Luteibacter pinisoli</name>
    <dbReference type="NCBI Taxonomy" id="2589080"/>
    <lineage>
        <taxon>Bacteria</taxon>
        <taxon>Pseudomonadati</taxon>
        <taxon>Pseudomonadota</taxon>
        <taxon>Gammaproteobacteria</taxon>
        <taxon>Lysobacterales</taxon>
        <taxon>Rhodanobacteraceae</taxon>
        <taxon>Luteibacter</taxon>
    </lineage>
</organism>
<proteinExistence type="predicted"/>
<keyword evidence="2" id="KW-1133">Transmembrane helix</keyword>
<evidence type="ECO:0000256" key="2">
    <source>
        <dbReference type="SAM" id="Phobius"/>
    </source>
</evidence>
<dbReference type="EMBL" id="CP041046">
    <property type="protein sequence ID" value="QDE37765.1"/>
    <property type="molecule type" value="Genomic_DNA"/>
</dbReference>
<dbReference type="KEGG" id="lpy:FIV34_00410"/>
<accession>A0A4Y5YZ93</accession>
<reference evidence="3 4" key="1">
    <citation type="submission" date="2019-06" db="EMBL/GenBank/DDBJ databases">
        <title>A complete genome sequence for Luteibacter pinisoli MAH-14.</title>
        <authorList>
            <person name="Baltrus D.A."/>
        </authorList>
    </citation>
    <scope>NUCLEOTIDE SEQUENCE [LARGE SCALE GENOMIC DNA]</scope>
    <source>
        <strain evidence="3 4">MAH-14</strain>
    </source>
</reference>